<name>A0ABT8C5L8_9BACT</name>
<dbReference type="PIRSF" id="PIRSF000530">
    <property type="entry name" value="Galactokinase"/>
    <property type="match status" value="1"/>
</dbReference>
<dbReference type="SUPFAM" id="SSF54211">
    <property type="entry name" value="Ribosomal protein S5 domain 2-like"/>
    <property type="match status" value="1"/>
</dbReference>
<comment type="caution">
    <text evidence="11">The sequence shown here is derived from an EMBL/GenBank/DDBJ whole genome shotgun (WGS) entry which is preliminary data.</text>
</comment>
<dbReference type="InterPro" id="IPR006203">
    <property type="entry name" value="GHMP_knse_ATP-bd_CS"/>
</dbReference>
<dbReference type="InterPro" id="IPR020568">
    <property type="entry name" value="Ribosomal_Su5_D2-typ_SF"/>
</dbReference>
<dbReference type="Pfam" id="PF00288">
    <property type="entry name" value="GHMP_kinases_N"/>
    <property type="match status" value="1"/>
</dbReference>
<keyword evidence="2 11" id="KW-0808">Transferase</keyword>
<accession>A0ABT8C5L8</accession>
<dbReference type="RefSeq" id="WP_163384226.1">
    <property type="nucleotide sequence ID" value="NZ_JAUFQS010000007.1"/>
</dbReference>
<dbReference type="PROSITE" id="PS00106">
    <property type="entry name" value="GALACTOKINASE"/>
    <property type="match status" value="1"/>
</dbReference>
<dbReference type="PANTHER" id="PTHR10457:SF7">
    <property type="entry name" value="GALACTOKINASE-RELATED"/>
    <property type="match status" value="1"/>
</dbReference>
<keyword evidence="6" id="KW-0299">Galactose metabolism</keyword>
<reference evidence="12" key="1">
    <citation type="journal article" date="2019" name="Int. J. Syst. Evol. Microbiol.">
        <title>The Global Catalogue of Microorganisms (GCM) 10K type strain sequencing project: providing services to taxonomists for standard genome sequencing and annotation.</title>
        <authorList>
            <consortium name="The Broad Institute Genomics Platform"/>
            <consortium name="The Broad Institute Genome Sequencing Center for Infectious Disease"/>
            <person name="Wu L."/>
            <person name="Ma J."/>
        </authorList>
    </citation>
    <scope>NUCLEOTIDE SEQUENCE [LARGE SCALE GENOMIC DNA]</scope>
    <source>
        <strain evidence="12">CECT 7706</strain>
    </source>
</reference>
<feature type="domain" description="GHMP kinase N-terminal" evidence="8">
    <location>
        <begin position="89"/>
        <end position="177"/>
    </location>
</feature>
<dbReference type="InterPro" id="IPR036554">
    <property type="entry name" value="GHMP_kinase_C_sf"/>
</dbReference>
<evidence type="ECO:0000259" key="9">
    <source>
        <dbReference type="Pfam" id="PF08544"/>
    </source>
</evidence>
<dbReference type="Pfam" id="PF08544">
    <property type="entry name" value="GHMP_kinases_C"/>
    <property type="match status" value="1"/>
</dbReference>
<dbReference type="SUPFAM" id="SSF55060">
    <property type="entry name" value="GHMP Kinase, C-terminal domain"/>
    <property type="match status" value="1"/>
</dbReference>
<sequence>MSQIKQIRSTFLEKYQSEPLLVRSPGRINLIGEHTDYNDGFVLPAAIDKYIYLGFAKNASGTCRVYSLDFEEEQIFSLEELKPRTGWINFVKGVVAQLVQGGHNLEGFDCVFGGDIPIGAGLSSSAALENGVGLGLSELFDLQIEKMDLVRYSQQAEHTFAGVNCGIMDMFASMMGKKEQVIRLDCRSLEHSYFPLELGDFQLLLCNTKVAHTLAESAYNKRREECQEGVNQVKQQFPDVNSLRDVTPQMLEKARGEMAPLVYQRCAYVIQENERVITTCNALADDDLEAVGHLLYGSHKGLSEAYEVSCPELDFLVDYTRDLPYVLGARMMGGGFGGCTLNLLKKSATKEFIASITGAYQEKFGLQMETYEVNVADGTGVFEG</sequence>
<dbReference type="PROSITE" id="PS00627">
    <property type="entry name" value="GHMP_KINASES_ATP"/>
    <property type="match status" value="1"/>
</dbReference>
<dbReference type="PANTHER" id="PTHR10457">
    <property type="entry name" value="MEVALONATE KINASE/GALACTOKINASE"/>
    <property type="match status" value="1"/>
</dbReference>
<dbReference type="InterPro" id="IPR000705">
    <property type="entry name" value="Galactokinase"/>
</dbReference>
<keyword evidence="3" id="KW-0547">Nucleotide-binding</keyword>
<dbReference type="PRINTS" id="PR00959">
    <property type="entry name" value="MEVGALKINASE"/>
</dbReference>
<dbReference type="InterPro" id="IPR006204">
    <property type="entry name" value="GHMP_kinase_N_dom"/>
</dbReference>
<dbReference type="InterPro" id="IPR019539">
    <property type="entry name" value="GalKase_N"/>
</dbReference>
<dbReference type="Gene3D" id="3.30.230.10">
    <property type="match status" value="1"/>
</dbReference>
<evidence type="ECO:0000313" key="12">
    <source>
        <dbReference type="Proteomes" id="UP001236663"/>
    </source>
</evidence>
<dbReference type="InterPro" id="IPR019741">
    <property type="entry name" value="Galactokinase_CS"/>
</dbReference>
<dbReference type="GO" id="GO:0004335">
    <property type="term" value="F:galactokinase activity"/>
    <property type="evidence" value="ECO:0007669"/>
    <property type="project" value="UniProtKB-EC"/>
</dbReference>
<evidence type="ECO:0000256" key="5">
    <source>
        <dbReference type="ARBA" id="ARBA00022840"/>
    </source>
</evidence>
<evidence type="ECO:0000256" key="2">
    <source>
        <dbReference type="ARBA" id="ARBA00022679"/>
    </source>
</evidence>
<dbReference type="NCBIfam" id="TIGR00131">
    <property type="entry name" value="gal_kin"/>
    <property type="match status" value="1"/>
</dbReference>
<evidence type="ECO:0000259" key="8">
    <source>
        <dbReference type="Pfam" id="PF00288"/>
    </source>
</evidence>
<dbReference type="Pfam" id="PF10509">
    <property type="entry name" value="GalKase_gal_bdg"/>
    <property type="match status" value="1"/>
</dbReference>
<proteinExistence type="inferred from homology"/>
<evidence type="ECO:0000256" key="1">
    <source>
        <dbReference type="ARBA" id="ARBA00006566"/>
    </source>
</evidence>
<gene>
    <name evidence="11" type="primary">galK</name>
    <name evidence="11" type="ORF">QWZ15_08015</name>
</gene>
<dbReference type="EMBL" id="JAUFQS010000007">
    <property type="protein sequence ID" value="MDN3687770.1"/>
    <property type="molecule type" value="Genomic_DNA"/>
</dbReference>
<keyword evidence="6" id="KW-0119">Carbohydrate metabolism</keyword>
<evidence type="ECO:0000313" key="11">
    <source>
        <dbReference type="EMBL" id="MDN3687770.1"/>
    </source>
</evidence>
<organism evidence="11 12">
    <name type="scientific">Cyclobacterium jeungdonense</name>
    <dbReference type="NCBI Taxonomy" id="708087"/>
    <lineage>
        <taxon>Bacteria</taxon>
        <taxon>Pseudomonadati</taxon>
        <taxon>Bacteroidota</taxon>
        <taxon>Cytophagia</taxon>
        <taxon>Cytophagales</taxon>
        <taxon>Cyclobacteriaceae</taxon>
        <taxon>Cyclobacterium</taxon>
    </lineage>
</organism>
<evidence type="ECO:0000256" key="7">
    <source>
        <dbReference type="NCBIfam" id="TIGR00131"/>
    </source>
</evidence>
<feature type="domain" description="GHMP kinase C-terminal" evidence="9">
    <location>
        <begin position="282"/>
        <end position="354"/>
    </location>
</feature>
<dbReference type="PRINTS" id="PR00473">
    <property type="entry name" value="GALCTOKINASE"/>
</dbReference>
<keyword evidence="4" id="KW-0418">Kinase</keyword>
<dbReference type="EC" id="2.7.1.6" evidence="7"/>
<keyword evidence="12" id="KW-1185">Reference proteome</keyword>
<dbReference type="InterPro" id="IPR014721">
    <property type="entry name" value="Ribsml_uS5_D2-typ_fold_subgr"/>
</dbReference>
<feature type="domain" description="Galactokinase N-terminal" evidence="10">
    <location>
        <begin position="10"/>
        <end position="54"/>
    </location>
</feature>
<dbReference type="InterPro" id="IPR006206">
    <property type="entry name" value="Mevalonate/galactokinase"/>
</dbReference>
<dbReference type="Gene3D" id="3.30.70.890">
    <property type="entry name" value="GHMP kinase, C-terminal domain"/>
    <property type="match status" value="1"/>
</dbReference>
<evidence type="ECO:0000259" key="10">
    <source>
        <dbReference type="Pfam" id="PF10509"/>
    </source>
</evidence>
<dbReference type="InterPro" id="IPR013750">
    <property type="entry name" value="GHMP_kinase_C_dom"/>
</dbReference>
<keyword evidence="5" id="KW-0067">ATP-binding</keyword>
<protein>
    <recommendedName>
        <fullName evidence="7">Galactokinase</fullName>
        <ecNumber evidence="7">2.7.1.6</ecNumber>
    </recommendedName>
</protein>
<dbReference type="Proteomes" id="UP001236663">
    <property type="component" value="Unassembled WGS sequence"/>
</dbReference>
<evidence type="ECO:0000256" key="3">
    <source>
        <dbReference type="ARBA" id="ARBA00022741"/>
    </source>
</evidence>
<comment type="similarity">
    <text evidence="1">Belongs to the GHMP kinase family. GalK subfamily.</text>
</comment>
<evidence type="ECO:0000256" key="4">
    <source>
        <dbReference type="ARBA" id="ARBA00022777"/>
    </source>
</evidence>
<evidence type="ECO:0000256" key="6">
    <source>
        <dbReference type="ARBA" id="ARBA00023144"/>
    </source>
</evidence>